<reference evidence="2 3" key="1">
    <citation type="submission" date="2013-11" db="EMBL/GenBank/DDBJ databases">
        <title>The Genome Sequence of Phytophthora parasitica P1976.</title>
        <authorList>
            <consortium name="The Broad Institute Genomics Platform"/>
            <person name="Russ C."/>
            <person name="Tyler B."/>
            <person name="Panabieres F."/>
            <person name="Shan W."/>
            <person name="Tripathy S."/>
            <person name="Grunwald N."/>
            <person name="Machado M."/>
            <person name="Johnson C.S."/>
            <person name="Walker B."/>
            <person name="Young S."/>
            <person name="Zeng Q."/>
            <person name="Gargeya S."/>
            <person name="Fitzgerald M."/>
            <person name="Haas B."/>
            <person name="Abouelleil A."/>
            <person name="Allen A.W."/>
            <person name="Alvarado L."/>
            <person name="Arachchi H.M."/>
            <person name="Berlin A.M."/>
            <person name="Chapman S.B."/>
            <person name="Gainer-Dewar J."/>
            <person name="Goldberg J."/>
            <person name="Griggs A."/>
            <person name="Gujja S."/>
            <person name="Hansen M."/>
            <person name="Howarth C."/>
            <person name="Imamovic A."/>
            <person name="Ireland A."/>
            <person name="Larimer J."/>
            <person name="McCowan C."/>
            <person name="Murphy C."/>
            <person name="Pearson M."/>
            <person name="Poon T.W."/>
            <person name="Priest M."/>
            <person name="Roberts A."/>
            <person name="Saif S."/>
            <person name="Shea T."/>
            <person name="Sisk P."/>
            <person name="Sykes S."/>
            <person name="Wortman J."/>
            <person name="Nusbaum C."/>
            <person name="Birren B."/>
        </authorList>
    </citation>
    <scope>NUCLEOTIDE SEQUENCE [LARGE SCALE GENOMIC DNA]</scope>
    <source>
        <strain evidence="2 3">P1976</strain>
    </source>
</reference>
<comment type="caution">
    <text evidence="2">The sequence shown here is derived from an EMBL/GenBank/DDBJ whole genome shotgun (WGS) entry which is preliminary data.</text>
</comment>
<dbReference type="Proteomes" id="UP000028582">
    <property type="component" value="Unassembled WGS sequence"/>
</dbReference>
<accession>A0A080YY09</accession>
<sequence>MALNRSPNPRPRQQRRRHEEDTAADAASSTQSDTGVATDSELDMDIPHSTQQSPVDPMAMMRQIFEYMSTTQRQNQGQMTQMLQQQVLLQQQMLQAQMAAQKPQKKKGNPPIFNGQASDDLELWLFSTEQYYSNYAEEMQSESSDFVNTIIANLGPTAQTWDSR</sequence>
<proteinExistence type="predicted"/>
<evidence type="ECO:0000256" key="1">
    <source>
        <dbReference type="SAM" id="MobiDB-lite"/>
    </source>
</evidence>
<feature type="compositionally biased region" description="Low complexity" evidence="1">
    <location>
        <begin position="24"/>
        <end position="34"/>
    </location>
</feature>
<dbReference type="AlphaFoldDB" id="A0A080YY09"/>
<gene>
    <name evidence="2" type="ORF">F444_22358</name>
</gene>
<dbReference type="EMBL" id="ANJA01004187">
    <property type="protein sequence ID" value="ETO59270.1"/>
    <property type="molecule type" value="Genomic_DNA"/>
</dbReference>
<dbReference type="OrthoDB" id="129314at2759"/>
<protein>
    <submittedName>
        <fullName evidence="2">Uncharacterized protein</fullName>
    </submittedName>
</protein>
<evidence type="ECO:0000313" key="2">
    <source>
        <dbReference type="EMBL" id="ETO59270.1"/>
    </source>
</evidence>
<feature type="region of interest" description="Disordered" evidence="1">
    <location>
        <begin position="1"/>
        <end position="54"/>
    </location>
</feature>
<evidence type="ECO:0000313" key="3">
    <source>
        <dbReference type="Proteomes" id="UP000028582"/>
    </source>
</evidence>
<name>A0A080YY09_PHYNI</name>
<organism evidence="2 3">
    <name type="scientific">Phytophthora nicotianae P1976</name>
    <dbReference type="NCBI Taxonomy" id="1317066"/>
    <lineage>
        <taxon>Eukaryota</taxon>
        <taxon>Sar</taxon>
        <taxon>Stramenopiles</taxon>
        <taxon>Oomycota</taxon>
        <taxon>Peronosporomycetes</taxon>
        <taxon>Peronosporales</taxon>
        <taxon>Peronosporaceae</taxon>
        <taxon>Phytophthora</taxon>
    </lineage>
</organism>